<evidence type="ECO:0000313" key="3">
    <source>
        <dbReference type="EMBL" id="VDN47921.1"/>
    </source>
</evidence>
<protein>
    <recommendedName>
        <fullName evidence="1">Electron transfer flavoprotein small subunit</fullName>
    </recommendedName>
</protein>
<dbReference type="PANTHER" id="PTHR21294:SF17">
    <property type="entry name" value="PROTEIN FIXA"/>
    <property type="match status" value="1"/>
</dbReference>
<dbReference type="Pfam" id="PF01012">
    <property type="entry name" value="ETF"/>
    <property type="match status" value="1"/>
</dbReference>
<gene>
    <name evidence="3" type="ORF">PATL70BA_2038</name>
</gene>
<dbReference type="InterPro" id="IPR014729">
    <property type="entry name" value="Rossmann-like_a/b/a_fold"/>
</dbReference>
<dbReference type="Proteomes" id="UP000279029">
    <property type="component" value="Chromosome"/>
</dbReference>
<dbReference type="Gene3D" id="3.40.50.620">
    <property type="entry name" value="HUPs"/>
    <property type="match status" value="1"/>
</dbReference>
<name>A0A3P7PXJ6_9FIRM</name>
<dbReference type="RefSeq" id="WP_243115888.1">
    <property type="nucleotide sequence ID" value="NZ_LR130778.1"/>
</dbReference>
<dbReference type="PANTHER" id="PTHR21294">
    <property type="entry name" value="ELECTRON TRANSFER FLAVOPROTEIN BETA-SUBUNIT"/>
    <property type="match status" value="1"/>
</dbReference>
<proteinExistence type="predicted"/>
<dbReference type="InterPro" id="IPR014730">
    <property type="entry name" value="ETF_a/b_N"/>
</dbReference>
<dbReference type="PIRSF" id="PIRSF000090">
    <property type="entry name" value="Beta-ETF"/>
    <property type="match status" value="1"/>
</dbReference>
<evidence type="ECO:0000259" key="2">
    <source>
        <dbReference type="SMART" id="SM00893"/>
    </source>
</evidence>
<evidence type="ECO:0000256" key="1">
    <source>
        <dbReference type="ARBA" id="ARBA00042002"/>
    </source>
</evidence>
<feature type="domain" description="Electron transfer flavoprotein alpha/beta-subunit N-terminal" evidence="2">
    <location>
        <begin position="23"/>
        <end position="217"/>
    </location>
</feature>
<dbReference type="SUPFAM" id="SSF52402">
    <property type="entry name" value="Adenine nucleotide alpha hydrolases-like"/>
    <property type="match status" value="1"/>
</dbReference>
<organism evidence="3 4">
    <name type="scientific">Petrocella atlantisensis</name>
    <dbReference type="NCBI Taxonomy" id="2173034"/>
    <lineage>
        <taxon>Bacteria</taxon>
        <taxon>Bacillati</taxon>
        <taxon>Bacillota</taxon>
        <taxon>Clostridia</taxon>
        <taxon>Lachnospirales</taxon>
        <taxon>Vallitaleaceae</taxon>
        <taxon>Petrocella</taxon>
    </lineage>
</organism>
<sequence length="265" mass="29640">MMRLICIIKFVPDVDNFKYDYENNVLIRENVRLTLNPDDACAVAFALKVKAKDPETHIEVVTMAPISVKPHMEDLLRLGVDTGTIISDRLYVGSDTYATSLVLGRYLSSQTYDVILSGTHAIDGDTSHIPAQLGDLLGLNQMSGIIKVDETALSKTSAVFEVETEDMIATYEMMLPAILSLTRESSYKLPYIKRQDMDLDVTNRLNIISNEHLGFEVDEVGIKGSPTKVAKTYTKEFDQKERTVIGTDDEGITLVYEFLKEKGFI</sequence>
<evidence type="ECO:0000313" key="4">
    <source>
        <dbReference type="Proteomes" id="UP000279029"/>
    </source>
</evidence>
<dbReference type="InterPro" id="IPR012255">
    <property type="entry name" value="ETF_b"/>
</dbReference>
<dbReference type="GO" id="GO:0009055">
    <property type="term" value="F:electron transfer activity"/>
    <property type="evidence" value="ECO:0007669"/>
    <property type="project" value="InterPro"/>
</dbReference>
<dbReference type="EMBL" id="LR130778">
    <property type="protein sequence ID" value="VDN47921.1"/>
    <property type="molecule type" value="Genomic_DNA"/>
</dbReference>
<reference evidence="3 4" key="1">
    <citation type="submission" date="2018-09" db="EMBL/GenBank/DDBJ databases">
        <authorList>
            <person name="Postec A."/>
        </authorList>
    </citation>
    <scope>NUCLEOTIDE SEQUENCE [LARGE SCALE GENOMIC DNA]</scope>
    <source>
        <strain evidence="3">70B-A</strain>
    </source>
</reference>
<keyword evidence="4" id="KW-1185">Reference proteome</keyword>
<dbReference type="SMART" id="SM00893">
    <property type="entry name" value="ETF"/>
    <property type="match status" value="1"/>
</dbReference>
<dbReference type="KEGG" id="cbar:PATL70BA_2038"/>
<dbReference type="AlphaFoldDB" id="A0A3P7PXJ6"/>
<accession>A0A3P7PXJ6</accession>